<dbReference type="GO" id="GO:0050080">
    <property type="term" value="F:malonyl-CoA decarboxylase activity"/>
    <property type="evidence" value="ECO:0007669"/>
    <property type="project" value="InterPro"/>
</dbReference>
<protein>
    <recommendedName>
        <fullName evidence="1">Malonyl-CoA decarboxylase C-terminal domain-containing protein</fullName>
    </recommendedName>
</protein>
<feature type="domain" description="Malonyl-CoA decarboxylase C-terminal" evidence="1">
    <location>
        <begin position="13"/>
        <end position="66"/>
    </location>
</feature>
<dbReference type="InterPro" id="IPR038917">
    <property type="entry name" value="Malonyl_CoA_deC"/>
</dbReference>
<dbReference type="EMBL" id="QGKM01000043">
    <property type="protein sequence ID" value="PWQ95635.1"/>
    <property type="molecule type" value="Genomic_DNA"/>
</dbReference>
<organism evidence="2 3">
    <name type="scientific">Leucothrix pacifica</name>
    <dbReference type="NCBI Taxonomy" id="1247513"/>
    <lineage>
        <taxon>Bacteria</taxon>
        <taxon>Pseudomonadati</taxon>
        <taxon>Pseudomonadota</taxon>
        <taxon>Gammaproteobacteria</taxon>
        <taxon>Thiotrichales</taxon>
        <taxon>Thiotrichaceae</taxon>
        <taxon>Leucothrix</taxon>
    </lineage>
</organism>
<dbReference type="AlphaFoldDB" id="A0A317CAC2"/>
<dbReference type="GO" id="GO:0006633">
    <property type="term" value="P:fatty acid biosynthetic process"/>
    <property type="evidence" value="ECO:0007669"/>
    <property type="project" value="InterPro"/>
</dbReference>
<name>A0A317CAC2_9GAMM</name>
<dbReference type="Proteomes" id="UP000245539">
    <property type="component" value="Unassembled WGS sequence"/>
</dbReference>
<keyword evidence="3" id="KW-1185">Reference proteome</keyword>
<dbReference type="Gene3D" id="3.40.630.150">
    <property type="entry name" value="Malonyl-CoA decarboxylase, catalytic domain"/>
    <property type="match status" value="1"/>
</dbReference>
<evidence type="ECO:0000313" key="3">
    <source>
        <dbReference type="Proteomes" id="UP000245539"/>
    </source>
</evidence>
<dbReference type="OrthoDB" id="5292736at2"/>
<dbReference type="InterPro" id="IPR007956">
    <property type="entry name" value="Malonyl_CoA_deC_C"/>
</dbReference>
<accession>A0A317CAC2</accession>
<evidence type="ECO:0000313" key="2">
    <source>
        <dbReference type="EMBL" id="PWQ95635.1"/>
    </source>
</evidence>
<gene>
    <name evidence="2" type="ORF">DKW60_14560</name>
</gene>
<dbReference type="PANTHER" id="PTHR28641">
    <property type="match status" value="1"/>
</dbReference>
<sequence length="95" mass="10617">MVLTSSPPKLYRYLLLSTRSPRGEASDPVSRFHLGNGARLENIHTQADISDNGLDNAWVCMVNYQYVVRDIEKNHEAYVNGDEVIALSALQGLLK</sequence>
<comment type="caution">
    <text evidence="2">The sequence shown here is derived from an EMBL/GenBank/DDBJ whole genome shotgun (WGS) entry which is preliminary data.</text>
</comment>
<dbReference type="PANTHER" id="PTHR28641:SF1">
    <property type="entry name" value="MALONYL-COA DECARBOXYLASE, MITOCHONDRIAL"/>
    <property type="match status" value="1"/>
</dbReference>
<dbReference type="Pfam" id="PF05292">
    <property type="entry name" value="MCD"/>
    <property type="match status" value="1"/>
</dbReference>
<proteinExistence type="predicted"/>
<dbReference type="InterPro" id="IPR042303">
    <property type="entry name" value="Malonyl_CoA_deC_C_sf"/>
</dbReference>
<reference evidence="2 3" key="1">
    <citation type="submission" date="2018-05" db="EMBL/GenBank/DDBJ databases">
        <title>Leucothrix arctica sp. nov., isolated from Arctic seawater.</title>
        <authorList>
            <person name="Choi A."/>
            <person name="Baek K."/>
        </authorList>
    </citation>
    <scope>NUCLEOTIDE SEQUENCE [LARGE SCALE GENOMIC DNA]</scope>
    <source>
        <strain evidence="2 3">JCM 18388</strain>
    </source>
</reference>
<evidence type="ECO:0000259" key="1">
    <source>
        <dbReference type="Pfam" id="PF05292"/>
    </source>
</evidence>